<dbReference type="PANTHER" id="PTHR42951">
    <property type="entry name" value="METALLO-BETA-LACTAMASE DOMAIN-CONTAINING"/>
    <property type="match status" value="1"/>
</dbReference>
<keyword evidence="5" id="KW-0378">Hydrolase</keyword>
<reference evidence="5 6" key="2">
    <citation type="journal article" date="2013" name="Genome Announc.">
        <title>Genome Sequence of Growth-Improving Paenibacillus mucilaginosus Strain KNP414.</title>
        <authorList>
            <person name="Lu J.J."/>
            <person name="Wang J.F."/>
            <person name="Hu X.F."/>
        </authorList>
    </citation>
    <scope>NUCLEOTIDE SEQUENCE [LARGE SCALE GENOMIC DNA]</scope>
    <source>
        <strain evidence="5 6">KNP414</strain>
    </source>
</reference>
<dbReference type="KEGG" id="pms:KNP414_06154"/>
<reference evidence="6" key="1">
    <citation type="submission" date="2011-06" db="EMBL/GenBank/DDBJ databases">
        <title>Complete genome sequence of Paenibacillus mucilaginosus KNP414.</title>
        <authorList>
            <person name="Wang J."/>
            <person name="Hu S."/>
            <person name="Hu X."/>
            <person name="Zhang B."/>
            <person name="Dong D."/>
            <person name="Zhang S."/>
            <person name="Zhao K."/>
            <person name="Wu D."/>
        </authorList>
    </citation>
    <scope>NUCLEOTIDE SEQUENCE [LARGE SCALE GENOMIC DNA]</scope>
    <source>
        <strain evidence="6">KNP414</strain>
    </source>
</reference>
<comment type="catalytic activity">
    <reaction evidence="1">
        <text>3',5'-cyclic CMP + H2O = CMP + H(+)</text>
        <dbReference type="Rhea" id="RHEA:72675"/>
        <dbReference type="ChEBI" id="CHEBI:15377"/>
        <dbReference type="ChEBI" id="CHEBI:15378"/>
        <dbReference type="ChEBI" id="CHEBI:58003"/>
        <dbReference type="ChEBI" id="CHEBI:60377"/>
    </reaction>
    <physiologicalReaction direction="left-to-right" evidence="1">
        <dbReference type="Rhea" id="RHEA:72676"/>
    </physiologicalReaction>
</comment>
<dbReference type="RefSeq" id="WP_013919822.1">
    <property type="nucleotide sequence ID" value="NC_015690.1"/>
</dbReference>
<evidence type="ECO:0000259" key="4">
    <source>
        <dbReference type="SMART" id="SM00849"/>
    </source>
</evidence>
<sequence length="292" mass="33297">MQTIEKVGERFWYQTPVSETDRPILGMVVGRERRLMIDAGNSEAHARYFLEELEERGIGAPDLAVLTHWHWDHIFGLEWLHQHAVSIASSGTREAMEKLMPLSWSDEALDRRVEEGTEIEFCASAIKKEFPLHRDIRIALPVMTFENRMELDLGGITCVLQHVGGDHAGDSVVVYIPEEKILFLGDCIYADIFSAKRNYTPGKTLALLEVLETFDAETYVLSHWKPVSKAEFREEAALLRTMAQLTDEFAGDSARMREAYEKRKGRGLTEEELETLEYFVNGVALQKKTSMT</sequence>
<evidence type="ECO:0000256" key="3">
    <source>
        <dbReference type="ARBA" id="ARBA00048505"/>
    </source>
</evidence>
<dbReference type="InterPro" id="IPR036866">
    <property type="entry name" value="RibonucZ/Hydroxyglut_hydro"/>
</dbReference>
<dbReference type="InterPro" id="IPR050855">
    <property type="entry name" value="NDM-1-like"/>
</dbReference>
<feature type="domain" description="Metallo-beta-lactamase" evidence="4">
    <location>
        <begin position="23"/>
        <end position="223"/>
    </location>
</feature>
<gene>
    <name evidence="5" type="ordered locus">KNP414_06154</name>
</gene>
<dbReference type="SUPFAM" id="SSF56281">
    <property type="entry name" value="Metallo-hydrolase/oxidoreductase"/>
    <property type="match status" value="1"/>
</dbReference>
<protein>
    <submittedName>
        <fullName evidence="5">Zn-dependent hydrolase</fullName>
    </submittedName>
</protein>
<evidence type="ECO:0000256" key="1">
    <source>
        <dbReference type="ARBA" id="ARBA00034221"/>
    </source>
</evidence>
<proteinExistence type="predicted"/>
<dbReference type="InterPro" id="IPR001279">
    <property type="entry name" value="Metallo-B-lactamas"/>
</dbReference>
<dbReference type="AlphaFoldDB" id="F8FID5"/>
<dbReference type="Pfam" id="PF00753">
    <property type="entry name" value="Lactamase_B"/>
    <property type="match status" value="1"/>
</dbReference>
<dbReference type="SMART" id="SM00849">
    <property type="entry name" value="Lactamase_B"/>
    <property type="match status" value="1"/>
</dbReference>
<evidence type="ECO:0000313" key="6">
    <source>
        <dbReference type="Proteomes" id="UP000006620"/>
    </source>
</evidence>
<comment type="function">
    <text evidence="2">Counteracts the endogenous Pycsar antiviral defense system. Phosphodiesterase that enables metal-dependent hydrolysis of host cyclic nucleotide Pycsar defense signals such as cCMP and cUMP.</text>
</comment>
<dbReference type="EMBL" id="CP002869">
    <property type="protein sequence ID" value="AEI44678.1"/>
    <property type="molecule type" value="Genomic_DNA"/>
</dbReference>
<dbReference type="PATRIC" id="fig|1036673.3.peg.5719"/>
<comment type="catalytic activity">
    <reaction evidence="3">
        <text>3',5'-cyclic UMP + H2O = UMP + H(+)</text>
        <dbReference type="Rhea" id="RHEA:70575"/>
        <dbReference type="ChEBI" id="CHEBI:15377"/>
        <dbReference type="ChEBI" id="CHEBI:15378"/>
        <dbReference type="ChEBI" id="CHEBI:57865"/>
        <dbReference type="ChEBI" id="CHEBI:184387"/>
    </reaction>
    <physiologicalReaction direction="left-to-right" evidence="3">
        <dbReference type="Rhea" id="RHEA:70576"/>
    </physiologicalReaction>
</comment>
<organism evidence="5 6">
    <name type="scientific">Paenibacillus mucilaginosus (strain KNP414)</name>
    <dbReference type="NCBI Taxonomy" id="1036673"/>
    <lineage>
        <taxon>Bacteria</taxon>
        <taxon>Bacillati</taxon>
        <taxon>Bacillota</taxon>
        <taxon>Bacilli</taxon>
        <taxon>Bacillales</taxon>
        <taxon>Paenibacillaceae</taxon>
        <taxon>Paenibacillus</taxon>
    </lineage>
</organism>
<dbReference type="Gene3D" id="3.60.15.10">
    <property type="entry name" value="Ribonuclease Z/Hydroxyacylglutathione hydrolase-like"/>
    <property type="match status" value="1"/>
</dbReference>
<dbReference type="GO" id="GO:0016787">
    <property type="term" value="F:hydrolase activity"/>
    <property type="evidence" value="ECO:0007669"/>
    <property type="project" value="UniProtKB-KW"/>
</dbReference>
<name>F8FID5_PAEMK</name>
<dbReference type="PANTHER" id="PTHR42951:SF4">
    <property type="entry name" value="ACYL-COENZYME A THIOESTERASE MBLAC2"/>
    <property type="match status" value="1"/>
</dbReference>
<accession>F8FID5</accession>
<evidence type="ECO:0000256" key="2">
    <source>
        <dbReference type="ARBA" id="ARBA00034301"/>
    </source>
</evidence>
<dbReference type="HOGENOM" id="CLU_086384_0_0_9"/>
<dbReference type="Proteomes" id="UP000006620">
    <property type="component" value="Chromosome"/>
</dbReference>
<evidence type="ECO:0000313" key="5">
    <source>
        <dbReference type="EMBL" id="AEI44678.1"/>
    </source>
</evidence>